<dbReference type="Gene3D" id="3.40.960.10">
    <property type="entry name" value="VSR Endonuclease"/>
    <property type="match status" value="1"/>
</dbReference>
<protein>
    <recommendedName>
        <fullName evidence="1">DUF2726 domain-containing protein</fullName>
    </recommendedName>
</protein>
<dbReference type="InterPro" id="IPR024402">
    <property type="entry name" value="DUF2726"/>
</dbReference>
<dbReference type="Proteomes" id="UP000196052">
    <property type="component" value="Unassembled WGS sequence"/>
</dbReference>
<dbReference type="RefSeq" id="WP_088123247.1">
    <property type="nucleotide sequence ID" value="NZ_FMBE01000014.1"/>
</dbReference>
<name>A0A1C4FHI7_9BACI</name>
<gene>
    <name evidence="2" type="ORF">BC05F1_04466</name>
</gene>
<accession>A0A2C3WUG6</accession>
<sequence>MVFRGIIILLVKDSYGCIHFYKKKSRGPAELTQYKEYLQNLEKKKDIQLIQSYVINKENKDSKYVWCSHLIRKEIDENISPNHQKYIDYLANNRSDITFIGPYKSMRTKGVHVCFRGHEWKVAPIKIKKDGENCPSCNRSYKESYGAEFITYFLIKNDIVFIKELSLKKLGFEYDYRMDFVVCQGKYPLFVIEYNGIQHYKYMKSEYFGGFKGSRKRMLRDKIKRNFCWGIGLPVVDIPYSETNEQIEETILYFLKLYELI</sequence>
<accession>A0A1C4FHI7</accession>
<evidence type="ECO:0000313" key="2">
    <source>
        <dbReference type="EMBL" id="SCC55449.1"/>
    </source>
</evidence>
<reference evidence="3" key="1">
    <citation type="submission" date="2016-08" db="EMBL/GenBank/DDBJ databases">
        <authorList>
            <person name="Loux V."/>
            <person name="Rue O."/>
        </authorList>
    </citation>
    <scope>NUCLEOTIDE SEQUENCE [LARGE SCALE GENOMIC DNA]</scope>
    <source>
        <strain evidence="3">INRA Bc05-F1</strain>
    </source>
</reference>
<evidence type="ECO:0000259" key="1">
    <source>
        <dbReference type="Pfam" id="PF10881"/>
    </source>
</evidence>
<proteinExistence type="predicted"/>
<dbReference type="EMBL" id="FMBE01000014">
    <property type="protein sequence ID" value="SCC55449.1"/>
    <property type="molecule type" value="Genomic_DNA"/>
</dbReference>
<organism evidence="2 3">
    <name type="scientific">Bacillus wiedmannii</name>
    <dbReference type="NCBI Taxonomy" id="1890302"/>
    <lineage>
        <taxon>Bacteria</taxon>
        <taxon>Bacillati</taxon>
        <taxon>Bacillota</taxon>
        <taxon>Bacilli</taxon>
        <taxon>Bacillales</taxon>
        <taxon>Bacillaceae</taxon>
        <taxon>Bacillus</taxon>
        <taxon>Bacillus cereus group</taxon>
    </lineage>
</organism>
<dbReference type="AlphaFoldDB" id="A0A1C4FHI7"/>
<evidence type="ECO:0000313" key="3">
    <source>
        <dbReference type="Proteomes" id="UP000196052"/>
    </source>
</evidence>
<dbReference type="Pfam" id="PF10881">
    <property type="entry name" value="DUF2726"/>
    <property type="match status" value="1"/>
</dbReference>
<feature type="domain" description="DUF2726" evidence="1">
    <location>
        <begin position="177"/>
        <end position="246"/>
    </location>
</feature>